<comment type="pathway">
    <text evidence="1">Nucleotide-sugar biosynthesis; UDP-alpha-D-glucuronate biosynthesis; UDP-alpha-D-glucuronate from UDP-alpha-D-glucose: step 1/1.</text>
</comment>
<dbReference type="InterPro" id="IPR017476">
    <property type="entry name" value="UDP-Glc/GDP-Man"/>
</dbReference>
<dbReference type="PIRSF" id="PIRSF500134">
    <property type="entry name" value="UDPglc_DH_bac"/>
    <property type="match status" value="1"/>
</dbReference>
<feature type="domain" description="UDP-glucose/GDP-mannose dehydrogenase C-terminal" evidence="8">
    <location>
        <begin position="334"/>
        <end position="437"/>
    </location>
</feature>
<evidence type="ECO:0000256" key="4">
    <source>
        <dbReference type="ARBA" id="ARBA00023002"/>
    </source>
</evidence>
<dbReference type="EC" id="1.1.1.22" evidence="3 7"/>
<dbReference type="Proteomes" id="UP001164909">
    <property type="component" value="Chromosome"/>
</dbReference>
<dbReference type="PANTHER" id="PTHR43750:SF3">
    <property type="entry name" value="UDP-GLUCOSE 6-DEHYDROGENASE TUAD"/>
    <property type="match status" value="1"/>
</dbReference>
<evidence type="ECO:0000256" key="3">
    <source>
        <dbReference type="ARBA" id="ARBA00012954"/>
    </source>
</evidence>
<keyword evidence="5 7" id="KW-0520">NAD</keyword>
<evidence type="ECO:0000256" key="7">
    <source>
        <dbReference type="PIRNR" id="PIRNR000124"/>
    </source>
</evidence>
<dbReference type="EMBL" id="CP113865">
    <property type="protein sequence ID" value="WAM35023.1"/>
    <property type="molecule type" value="Genomic_DNA"/>
</dbReference>
<dbReference type="SUPFAM" id="SSF48179">
    <property type="entry name" value="6-phosphogluconate dehydrogenase C-terminal domain-like"/>
    <property type="match status" value="1"/>
</dbReference>
<dbReference type="Pfam" id="PF03720">
    <property type="entry name" value="UDPG_MGDP_dh_C"/>
    <property type="match status" value="1"/>
</dbReference>
<gene>
    <name evidence="9" type="ORF">OTK00_002171</name>
</gene>
<evidence type="ECO:0000313" key="10">
    <source>
        <dbReference type="Proteomes" id="UP001164909"/>
    </source>
</evidence>
<dbReference type="SMART" id="SM00984">
    <property type="entry name" value="UDPG_MGDP_dh_C"/>
    <property type="match status" value="1"/>
</dbReference>
<name>A0ABY7BRB5_9FIRM</name>
<dbReference type="Pfam" id="PF00984">
    <property type="entry name" value="UDPG_MGDP_dh"/>
    <property type="match status" value="1"/>
</dbReference>
<keyword evidence="10" id="KW-1185">Reference proteome</keyword>
<organism evidence="9 10">
    <name type="scientific">Caldicellulosiruptor morganii</name>
    <dbReference type="NCBI Taxonomy" id="1387555"/>
    <lineage>
        <taxon>Bacteria</taxon>
        <taxon>Bacillati</taxon>
        <taxon>Bacillota</taxon>
        <taxon>Bacillota incertae sedis</taxon>
        <taxon>Caldicellulosiruptorales</taxon>
        <taxon>Caldicellulosiruptoraceae</taxon>
        <taxon>Caldicellulosiruptor</taxon>
    </lineage>
</organism>
<dbReference type="InterPro" id="IPR014027">
    <property type="entry name" value="UDP-Glc/GDP-Man_DH_C"/>
</dbReference>
<dbReference type="InterPro" id="IPR008927">
    <property type="entry name" value="6-PGluconate_DH-like_C_sf"/>
</dbReference>
<dbReference type="InterPro" id="IPR001732">
    <property type="entry name" value="UDP-Glc/GDP-Man_DH_N"/>
</dbReference>
<proteinExistence type="inferred from homology"/>
<dbReference type="InterPro" id="IPR028357">
    <property type="entry name" value="UDPglc_DH_bac"/>
</dbReference>
<comment type="catalytic activity">
    <reaction evidence="6 7">
        <text>UDP-alpha-D-glucose + 2 NAD(+) + H2O = UDP-alpha-D-glucuronate + 2 NADH + 3 H(+)</text>
        <dbReference type="Rhea" id="RHEA:23596"/>
        <dbReference type="ChEBI" id="CHEBI:15377"/>
        <dbReference type="ChEBI" id="CHEBI:15378"/>
        <dbReference type="ChEBI" id="CHEBI:57540"/>
        <dbReference type="ChEBI" id="CHEBI:57945"/>
        <dbReference type="ChEBI" id="CHEBI:58052"/>
        <dbReference type="ChEBI" id="CHEBI:58885"/>
        <dbReference type="EC" id="1.1.1.22"/>
    </reaction>
</comment>
<evidence type="ECO:0000313" key="9">
    <source>
        <dbReference type="EMBL" id="WAM35023.1"/>
    </source>
</evidence>
<dbReference type="PANTHER" id="PTHR43750">
    <property type="entry name" value="UDP-GLUCOSE 6-DEHYDROGENASE TUAD"/>
    <property type="match status" value="1"/>
</dbReference>
<dbReference type="Gene3D" id="1.20.5.100">
    <property type="entry name" value="Cytochrome c1, transmembrane anchor, C-terminal"/>
    <property type="match status" value="1"/>
</dbReference>
<dbReference type="PIRSF" id="PIRSF000124">
    <property type="entry name" value="UDPglc_GDPman_dh"/>
    <property type="match status" value="1"/>
</dbReference>
<comment type="similarity">
    <text evidence="2 7">Belongs to the UDP-glucose/GDP-mannose dehydrogenase family.</text>
</comment>
<evidence type="ECO:0000256" key="2">
    <source>
        <dbReference type="ARBA" id="ARBA00006601"/>
    </source>
</evidence>
<dbReference type="RefSeq" id="WP_241765525.1">
    <property type="nucleotide sequence ID" value="NZ_CP113865.1"/>
</dbReference>
<dbReference type="InterPro" id="IPR014026">
    <property type="entry name" value="UDP-Glc/GDP-Man_DH_dimer"/>
</dbReference>
<dbReference type="InterPro" id="IPR036220">
    <property type="entry name" value="UDP-Glc/GDP-Man_DH_C_sf"/>
</dbReference>
<reference evidence="9" key="1">
    <citation type="submission" date="2022-12" db="EMBL/GenBank/DDBJ databases">
        <authorList>
            <person name="Bing R.G."/>
            <person name="Willard D.J."/>
            <person name="Manesh M.J.H."/>
            <person name="Laemthong T."/>
            <person name="Crosby J.R."/>
            <person name="Kelly R.M."/>
        </authorList>
    </citation>
    <scope>NUCLEOTIDE SEQUENCE</scope>
    <source>
        <strain evidence="9">DSM 8990</strain>
    </source>
</reference>
<dbReference type="Pfam" id="PF03721">
    <property type="entry name" value="UDPG_MGDP_dh_N"/>
    <property type="match status" value="1"/>
</dbReference>
<dbReference type="SUPFAM" id="SSF52413">
    <property type="entry name" value="UDP-glucose/GDP-mannose dehydrogenase C-terminal domain"/>
    <property type="match status" value="1"/>
</dbReference>
<sequence length="452" mass="50390">MSVIGTGYVGLTTGLLFAYLGNKVIFVDIDRQKIEKLKNRVIPFYEPYIEEMLNLVYSNLEFSTEYKEAIEKADIIFICVGTPPDKDGKPDLTGLTAAAKEIGRYLNGKFKVIVNKSTVPVGGGNWVESVIKTNLNDKCRSNQGHNFVVASNPEFLREGSALYDAFYPERIVIGADNNRAFEVLLELFRPIMNQSFNPPPFLPRPNGLSAVPIITTNLVSAELIKYASNAFLATKISFINEIANLCEKVGADIKEIAKGIGLDSRIGSKFLNAGVGWGGSCFGKDTAALVEMGKEYGLEMHIIEAVRKVNYLQRKRIIEKLYEKLKIVKGKTIGILGLAFKPNTDDLRDSPAIDIIRTLLERGAHLKVHDPVALDNFRSMYSSLNVVVNEDVYQMVEDCDALILVTDWDEYKELDWEKVKNIMAGNLIVDGRNALDEEQLSKLNFKYVGVGR</sequence>
<evidence type="ECO:0000256" key="6">
    <source>
        <dbReference type="ARBA" id="ARBA00047473"/>
    </source>
</evidence>
<evidence type="ECO:0000256" key="1">
    <source>
        <dbReference type="ARBA" id="ARBA00004701"/>
    </source>
</evidence>
<keyword evidence="4 7" id="KW-0560">Oxidoreductase</keyword>
<protein>
    <recommendedName>
        <fullName evidence="3 7">UDP-glucose 6-dehydrogenase</fullName>
        <ecNumber evidence="3 7">1.1.1.22</ecNumber>
    </recommendedName>
</protein>
<evidence type="ECO:0000259" key="8">
    <source>
        <dbReference type="SMART" id="SM00984"/>
    </source>
</evidence>
<dbReference type="NCBIfam" id="TIGR03026">
    <property type="entry name" value="NDP-sugDHase"/>
    <property type="match status" value="1"/>
</dbReference>
<accession>A0ABY7BRB5</accession>
<dbReference type="InterPro" id="IPR036291">
    <property type="entry name" value="NAD(P)-bd_dom_sf"/>
</dbReference>
<evidence type="ECO:0000256" key="5">
    <source>
        <dbReference type="ARBA" id="ARBA00023027"/>
    </source>
</evidence>
<dbReference type="SUPFAM" id="SSF51735">
    <property type="entry name" value="NAD(P)-binding Rossmann-fold domains"/>
    <property type="match status" value="1"/>
</dbReference>
<dbReference type="Gene3D" id="3.40.50.720">
    <property type="entry name" value="NAD(P)-binding Rossmann-like Domain"/>
    <property type="match status" value="2"/>
</dbReference>